<dbReference type="SUPFAM" id="SSF47923">
    <property type="entry name" value="Ypt/Rab-GAP domain of gyp1p"/>
    <property type="match status" value="2"/>
</dbReference>
<evidence type="ECO:0000313" key="5">
    <source>
        <dbReference type="EMBL" id="KAG2204917.1"/>
    </source>
</evidence>
<dbReference type="Gene3D" id="1.10.10.750">
    <property type="entry name" value="Ypt/Rab-GAP domain of gyp1p, domain 1"/>
    <property type="match status" value="1"/>
</dbReference>
<dbReference type="Proteomes" id="UP000650833">
    <property type="component" value="Unassembled WGS sequence"/>
</dbReference>
<dbReference type="PANTHER" id="PTHR47219:SF22">
    <property type="entry name" value="RAB-GAP TBC DOMAIN-CONTAINING PROTEIN"/>
    <property type="match status" value="1"/>
</dbReference>
<evidence type="ECO:0000256" key="3">
    <source>
        <dbReference type="SAM" id="MobiDB-lite"/>
    </source>
</evidence>
<evidence type="ECO:0000256" key="2">
    <source>
        <dbReference type="SAM" id="Coils"/>
    </source>
</evidence>
<name>A0A8H7R5P0_9FUNG</name>
<feature type="compositionally biased region" description="Low complexity" evidence="3">
    <location>
        <begin position="263"/>
        <end position="276"/>
    </location>
</feature>
<dbReference type="InterPro" id="IPR000195">
    <property type="entry name" value="Rab-GAP-TBC_dom"/>
</dbReference>
<dbReference type="InterPro" id="IPR035969">
    <property type="entry name" value="Rab-GAP_TBC_sf"/>
</dbReference>
<dbReference type="Pfam" id="PF23436">
    <property type="entry name" value="RabGap-TBC_2"/>
    <property type="match status" value="1"/>
</dbReference>
<dbReference type="FunFam" id="1.10.8.270:FF:000001">
    <property type="entry name" value="TBC1 domain family member 1"/>
    <property type="match status" value="1"/>
</dbReference>
<dbReference type="GO" id="GO:0005096">
    <property type="term" value="F:GTPase activator activity"/>
    <property type="evidence" value="ECO:0007669"/>
    <property type="project" value="UniProtKB-KW"/>
</dbReference>
<reference evidence="5" key="1">
    <citation type="submission" date="2020-12" db="EMBL/GenBank/DDBJ databases">
        <title>Metabolic potential, ecology and presence of endohyphal bacteria is reflected in genomic diversity of Mucoromycotina.</title>
        <authorList>
            <person name="Muszewska A."/>
            <person name="Okrasinska A."/>
            <person name="Steczkiewicz K."/>
            <person name="Drgas O."/>
            <person name="Orlowska M."/>
            <person name="Perlinska-Lenart U."/>
            <person name="Aleksandrzak-Piekarczyk T."/>
            <person name="Szatraj K."/>
            <person name="Zielenkiewicz U."/>
            <person name="Pilsyk S."/>
            <person name="Malc E."/>
            <person name="Mieczkowski P."/>
            <person name="Kruszewska J.S."/>
            <person name="Biernat P."/>
            <person name="Pawlowska J."/>
        </authorList>
    </citation>
    <scope>NUCLEOTIDE SEQUENCE</scope>
    <source>
        <strain evidence="5">CBS 226.32</strain>
    </source>
</reference>
<dbReference type="PROSITE" id="PS50086">
    <property type="entry name" value="TBC_RABGAP"/>
    <property type="match status" value="1"/>
</dbReference>
<gene>
    <name evidence="5" type="ORF">INT46_002686</name>
</gene>
<sequence>MTKVIDSSNETILQKELLPEQQESIVFYSDDSTDEYEFHDTDSIALDTKDLNEQSFIESNNSVDLIPTNTLNENDDSSSVSSSIDFSSYFEKPLRTYSEDTILTPPIKSPSKKETIQEVAEEHEEEHITTISSPIMDRSPSQLESRQSMSTISSLSDMNEISLTDQQSSSPLAEKEEDYNPLKIITSALVSGEKPQITTVPVPTRLQTTPPPPPPKDIIYESTISPLSNQPTPPSSQRDSFDNESIASTSTTRSIFALWSPFRSSSSTNTSPASSRRPSKQNTVPIINIAPSAPRPSASFAARQTKLSRPTSIISPLPGFQDALLAQMEQLNVANTNDPKSKVIKNLKRQSIRYSLVSQNKGDDYDWDFWAGIMCDFQNLSKFNKDLIKHIRFGIPPSIRGMVWQLLAKSKDENLVTKYMDFLKLPSPYDKMIQRDLARTFPGHTYFKETDGQGQEGLYNVVRAYSSYDKEVGYCQGLAFIVGPMLLNMPDEDAFCVLIQLMNKYGLRGHFTPDMDGLQLRLYQFDALVQEHLPHVARHLKQQGINSTMYASQWFMTLFAYKFPLNLVYRIYDVIFTEGIGSIFKFAIALLKRNQTTILSFDFEHLLDFLKNGLFEEYKDDDRRFVSDACELEFPSKRLYQLEKEHKALLQKELADANIIEELQKSNLEMKKQLNALESKTNTLKQEQKDVNGQLQDTLRHLNSLKDEGSSLTTLVTSLEKAVDELPEKIESKTKDQFEGLCSENATLIGHNSTLEDQLQKAESILIDMKIRYAQSENDKEELHRRLYELKKLMSF</sequence>
<feature type="compositionally biased region" description="Low complexity" evidence="3">
    <location>
        <begin position="198"/>
        <end position="208"/>
    </location>
</feature>
<dbReference type="GO" id="GO:0031267">
    <property type="term" value="F:small GTPase binding"/>
    <property type="evidence" value="ECO:0007669"/>
    <property type="project" value="TreeGrafter"/>
</dbReference>
<dbReference type="Gene3D" id="1.10.8.270">
    <property type="entry name" value="putative rabgap domain of human tbc1 domain family member 14 like domains"/>
    <property type="match status" value="1"/>
</dbReference>
<accession>A0A8H7R5P0</accession>
<dbReference type="SMART" id="SM00164">
    <property type="entry name" value="TBC"/>
    <property type="match status" value="1"/>
</dbReference>
<dbReference type="EMBL" id="JAEPRC010000185">
    <property type="protein sequence ID" value="KAG2204917.1"/>
    <property type="molecule type" value="Genomic_DNA"/>
</dbReference>
<feature type="region of interest" description="Disordered" evidence="3">
    <location>
        <begin position="196"/>
        <end position="247"/>
    </location>
</feature>
<organism evidence="5 6">
    <name type="scientific">Mucor plumbeus</name>
    <dbReference type="NCBI Taxonomy" id="97098"/>
    <lineage>
        <taxon>Eukaryota</taxon>
        <taxon>Fungi</taxon>
        <taxon>Fungi incertae sedis</taxon>
        <taxon>Mucoromycota</taxon>
        <taxon>Mucoromycotina</taxon>
        <taxon>Mucoromycetes</taxon>
        <taxon>Mucorales</taxon>
        <taxon>Mucorineae</taxon>
        <taxon>Mucoraceae</taxon>
        <taxon>Mucor</taxon>
    </lineage>
</organism>
<keyword evidence="1" id="KW-0343">GTPase activation</keyword>
<feature type="coiled-coil region" evidence="2">
    <location>
        <begin position="660"/>
        <end position="694"/>
    </location>
</feature>
<dbReference type="Gene3D" id="1.10.472.80">
    <property type="entry name" value="Ypt/Rab-GAP domain of gyp1p, domain 3"/>
    <property type="match status" value="1"/>
</dbReference>
<proteinExistence type="predicted"/>
<feature type="region of interest" description="Disordered" evidence="3">
    <location>
        <begin position="121"/>
        <end position="177"/>
    </location>
</feature>
<evidence type="ECO:0000256" key="1">
    <source>
        <dbReference type="ARBA" id="ARBA00022468"/>
    </source>
</evidence>
<evidence type="ECO:0000313" key="6">
    <source>
        <dbReference type="Proteomes" id="UP000650833"/>
    </source>
</evidence>
<dbReference type="FunFam" id="1.10.472.80:FF:000027">
    <property type="entry name" value="GTPase activating protein (Evi5)"/>
    <property type="match status" value="1"/>
</dbReference>
<keyword evidence="6" id="KW-1185">Reference proteome</keyword>
<feature type="compositionally biased region" description="Polar residues" evidence="3">
    <location>
        <begin position="139"/>
        <end position="171"/>
    </location>
</feature>
<evidence type="ECO:0000259" key="4">
    <source>
        <dbReference type="PROSITE" id="PS50086"/>
    </source>
</evidence>
<feature type="compositionally biased region" description="Polar residues" evidence="3">
    <location>
        <begin position="222"/>
        <end position="247"/>
    </location>
</feature>
<feature type="coiled-coil region" evidence="2">
    <location>
        <begin position="752"/>
        <end position="793"/>
    </location>
</feature>
<dbReference type="PANTHER" id="PTHR47219">
    <property type="entry name" value="RAB GTPASE-ACTIVATING PROTEIN 1-LIKE"/>
    <property type="match status" value="1"/>
</dbReference>
<dbReference type="AlphaFoldDB" id="A0A8H7R5P0"/>
<comment type="caution">
    <text evidence="5">The sequence shown here is derived from an EMBL/GenBank/DDBJ whole genome shotgun (WGS) entry which is preliminary data.</text>
</comment>
<protein>
    <recommendedName>
        <fullName evidence="4">Rab-GAP TBC domain-containing protein</fullName>
    </recommendedName>
</protein>
<dbReference type="OrthoDB" id="295078at2759"/>
<keyword evidence="2" id="KW-0175">Coiled coil</keyword>
<dbReference type="InterPro" id="IPR050302">
    <property type="entry name" value="Rab_GAP_TBC_domain"/>
</dbReference>
<feature type="domain" description="Rab-GAP TBC" evidence="4">
    <location>
        <begin position="394"/>
        <end position="579"/>
    </location>
</feature>
<feature type="region of interest" description="Disordered" evidence="3">
    <location>
        <begin position="263"/>
        <end position="284"/>
    </location>
</feature>